<feature type="compositionally biased region" description="Polar residues" evidence="1">
    <location>
        <begin position="78"/>
        <end position="116"/>
    </location>
</feature>
<dbReference type="AlphaFoldDB" id="A0A8D8AJN6"/>
<organism evidence="2">
    <name type="scientific">Culex pipiens</name>
    <name type="common">House mosquito</name>
    <dbReference type="NCBI Taxonomy" id="7175"/>
    <lineage>
        <taxon>Eukaryota</taxon>
        <taxon>Metazoa</taxon>
        <taxon>Ecdysozoa</taxon>
        <taxon>Arthropoda</taxon>
        <taxon>Hexapoda</taxon>
        <taxon>Insecta</taxon>
        <taxon>Pterygota</taxon>
        <taxon>Neoptera</taxon>
        <taxon>Endopterygota</taxon>
        <taxon>Diptera</taxon>
        <taxon>Nematocera</taxon>
        <taxon>Culicoidea</taxon>
        <taxon>Culicidae</taxon>
        <taxon>Culicinae</taxon>
        <taxon>Culicini</taxon>
        <taxon>Culex</taxon>
        <taxon>Culex</taxon>
    </lineage>
</organism>
<protein>
    <submittedName>
        <fullName evidence="2">(northern house mosquito) hypothetical protein</fullName>
    </submittedName>
</protein>
<sequence>MHVSRSAVVVMKPTMVKEIRAGTSQPVPSGAADYQHEKCLQKLRPWPIHCLQGNRRRSAVPHPDLALAWRRHRIRPQLASNRESSNQPGRCSPSLLRTNIPGSQSTRTDQSLANCI</sequence>
<evidence type="ECO:0000256" key="1">
    <source>
        <dbReference type="SAM" id="MobiDB-lite"/>
    </source>
</evidence>
<accession>A0A8D8AJN6</accession>
<dbReference type="EMBL" id="HBUE01035156">
    <property type="protein sequence ID" value="CAG6458499.1"/>
    <property type="molecule type" value="Transcribed_RNA"/>
</dbReference>
<reference evidence="2" key="1">
    <citation type="submission" date="2021-05" db="EMBL/GenBank/DDBJ databases">
        <authorList>
            <person name="Alioto T."/>
            <person name="Alioto T."/>
            <person name="Gomez Garrido J."/>
        </authorList>
    </citation>
    <scope>NUCLEOTIDE SEQUENCE</scope>
</reference>
<proteinExistence type="predicted"/>
<name>A0A8D8AJN6_CULPI</name>
<feature type="region of interest" description="Disordered" evidence="1">
    <location>
        <begin position="76"/>
        <end position="116"/>
    </location>
</feature>
<evidence type="ECO:0000313" key="2">
    <source>
        <dbReference type="EMBL" id="CAG6458499.1"/>
    </source>
</evidence>